<accession>A0ACD5ZN42</accession>
<reference evidence="1" key="1">
    <citation type="submission" date="2021-05" db="EMBL/GenBank/DDBJ databases">
        <authorList>
            <person name="Scholz U."/>
            <person name="Mascher M."/>
            <person name="Fiebig A."/>
        </authorList>
    </citation>
    <scope>NUCLEOTIDE SEQUENCE [LARGE SCALE GENOMIC DNA]</scope>
</reference>
<evidence type="ECO:0000313" key="1">
    <source>
        <dbReference type="EnsemblPlants" id="AVESA.00010b.r2.7AG1198640.1.CDS"/>
    </source>
</evidence>
<keyword evidence="2" id="KW-1185">Reference proteome</keyword>
<reference evidence="1" key="2">
    <citation type="submission" date="2025-09" db="UniProtKB">
        <authorList>
            <consortium name="EnsemblPlants"/>
        </authorList>
    </citation>
    <scope>IDENTIFICATION</scope>
</reference>
<dbReference type="EnsemblPlants" id="AVESA.00010b.r2.7AG1198640.1">
    <property type="protein sequence ID" value="AVESA.00010b.r2.7AG1198640.1.CDS"/>
    <property type="gene ID" value="AVESA.00010b.r2.7AG1198640"/>
</dbReference>
<proteinExistence type="predicted"/>
<name>A0ACD5ZN42_AVESA</name>
<evidence type="ECO:0000313" key="2">
    <source>
        <dbReference type="Proteomes" id="UP001732700"/>
    </source>
</evidence>
<sequence length="301" mass="32214">MAAPSNFQVTPFGGQLHNTEFSFRNLYLHQIFSGPEQNQSVITPGDATTGLGDTVANSWAIYEGVGPTAKVVAHAQGLHMRVGIWFNSFAILFESGRFKGSTLQVMGSTVDDAGEWAIVGGTGAFAIACGTINRKVHSKIPNGEIQELTITGYCKMQLPVPVKFGPWGGSAAPDLPYEPRMIESITIASGDVIDSFSFTYIDRAGQRRTGGRWGNGPGTINPTIQLGPSELVIHMSGTIAIWKGERTIASLTFITTNKTYGPFGSAIGTPFSVSVPHDQSIVGFFGKSGKYYLESLGVYHV</sequence>
<dbReference type="Proteomes" id="UP001732700">
    <property type="component" value="Chromosome 7A"/>
</dbReference>
<protein>
    <submittedName>
        <fullName evidence="1">Uncharacterized protein</fullName>
    </submittedName>
</protein>
<organism evidence="1 2">
    <name type="scientific">Avena sativa</name>
    <name type="common">Oat</name>
    <dbReference type="NCBI Taxonomy" id="4498"/>
    <lineage>
        <taxon>Eukaryota</taxon>
        <taxon>Viridiplantae</taxon>
        <taxon>Streptophyta</taxon>
        <taxon>Embryophyta</taxon>
        <taxon>Tracheophyta</taxon>
        <taxon>Spermatophyta</taxon>
        <taxon>Magnoliopsida</taxon>
        <taxon>Liliopsida</taxon>
        <taxon>Poales</taxon>
        <taxon>Poaceae</taxon>
        <taxon>BOP clade</taxon>
        <taxon>Pooideae</taxon>
        <taxon>Poodae</taxon>
        <taxon>Poeae</taxon>
        <taxon>Poeae Chloroplast Group 1 (Aveneae type)</taxon>
        <taxon>Aveninae</taxon>
        <taxon>Avena</taxon>
    </lineage>
</organism>